<evidence type="ECO:0000256" key="2">
    <source>
        <dbReference type="ARBA" id="ARBA00006103"/>
    </source>
</evidence>
<dbReference type="Pfam" id="PF03911">
    <property type="entry name" value="Sec61_beta"/>
    <property type="match status" value="1"/>
</dbReference>
<evidence type="ECO:0000256" key="1">
    <source>
        <dbReference type="ARBA" id="ARBA00004389"/>
    </source>
</evidence>
<feature type="transmembrane region" description="Helical" evidence="10">
    <location>
        <begin position="21"/>
        <end position="44"/>
    </location>
</feature>
<sequence>MKVHSNLERGKDVATLGMRRYRVMGGAATSVSTFVGSGSGSNMLWFYTNNAPGLKISLTIVLVMSLCFIAFIAALHAFGKIYRAKARAGP</sequence>
<evidence type="ECO:0000256" key="3">
    <source>
        <dbReference type="ARBA" id="ARBA00022448"/>
    </source>
</evidence>
<evidence type="ECO:0000256" key="4">
    <source>
        <dbReference type="ARBA" id="ARBA00022692"/>
    </source>
</evidence>
<dbReference type="InterPro" id="IPR016482">
    <property type="entry name" value="SecG/Sec61-beta/Sbh"/>
</dbReference>
<keyword evidence="3" id="KW-0813">Transport</keyword>
<dbReference type="EMBL" id="CM017651">
    <property type="protein sequence ID" value="TYI90577.1"/>
    <property type="molecule type" value="Genomic_DNA"/>
</dbReference>
<evidence type="ECO:0000313" key="12">
    <source>
        <dbReference type="Proteomes" id="UP000323597"/>
    </source>
</evidence>
<comment type="subcellular location">
    <subcellularLocation>
        <location evidence="1">Endoplasmic reticulum membrane</location>
        <topology evidence="1">Single-pass membrane protein</topology>
    </subcellularLocation>
</comment>
<reference evidence="11 12" key="1">
    <citation type="submission" date="2019-07" db="EMBL/GenBank/DDBJ databases">
        <title>WGS assembly of Gossypium mustelinum.</title>
        <authorList>
            <person name="Chen Z.J."/>
            <person name="Sreedasyam A."/>
            <person name="Ando A."/>
            <person name="Song Q."/>
            <person name="De L."/>
            <person name="Hulse-Kemp A."/>
            <person name="Ding M."/>
            <person name="Ye W."/>
            <person name="Kirkbride R."/>
            <person name="Jenkins J."/>
            <person name="Plott C."/>
            <person name="Lovell J."/>
            <person name="Lin Y.-M."/>
            <person name="Vaughn R."/>
            <person name="Liu B."/>
            <person name="Li W."/>
            <person name="Simpson S."/>
            <person name="Scheffler B."/>
            <person name="Saski C."/>
            <person name="Grover C."/>
            <person name="Hu G."/>
            <person name="Conover J."/>
            <person name="Carlson J."/>
            <person name="Shu S."/>
            <person name="Boston L."/>
            <person name="Williams M."/>
            <person name="Peterson D."/>
            <person name="Mcgee K."/>
            <person name="Jones D."/>
            <person name="Wendel J."/>
            <person name="Stelly D."/>
            <person name="Grimwood J."/>
            <person name="Schmutz J."/>
        </authorList>
    </citation>
    <scope>NUCLEOTIDE SEQUENCE [LARGE SCALE GENOMIC DNA]</scope>
    <source>
        <strain evidence="11">1408120.09</strain>
    </source>
</reference>
<gene>
    <name evidence="11" type="ORF">E1A91_D03G131700v1</name>
</gene>
<evidence type="ECO:0000256" key="7">
    <source>
        <dbReference type="ARBA" id="ARBA00022989"/>
    </source>
</evidence>
<evidence type="ECO:0000256" key="10">
    <source>
        <dbReference type="SAM" id="Phobius"/>
    </source>
</evidence>
<accession>A0A5D2VMC6</accession>
<name>A0A5D2VMC6_GOSMU</name>
<keyword evidence="8" id="KW-0811">Translocation</keyword>
<dbReference type="AlphaFoldDB" id="A0A5D2VMC6"/>
<keyword evidence="5" id="KW-0256">Endoplasmic reticulum</keyword>
<evidence type="ECO:0000256" key="9">
    <source>
        <dbReference type="ARBA" id="ARBA00023136"/>
    </source>
</evidence>
<protein>
    <submittedName>
        <fullName evidence="11">Uncharacterized protein</fullName>
    </submittedName>
</protein>
<dbReference type="Proteomes" id="UP000323597">
    <property type="component" value="Chromosome D03"/>
</dbReference>
<dbReference type="GO" id="GO:0005784">
    <property type="term" value="C:Sec61 translocon complex"/>
    <property type="evidence" value="ECO:0007669"/>
    <property type="project" value="InterPro"/>
</dbReference>
<proteinExistence type="inferred from homology"/>
<keyword evidence="7 10" id="KW-1133">Transmembrane helix</keyword>
<evidence type="ECO:0000256" key="5">
    <source>
        <dbReference type="ARBA" id="ARBA00022824"/>
    </source>
</evidence>
<keyword evidence="6" id="KW-0653">Protein transport</keyword>
<dbReference type="GO" id="GO:0006886">
    <property type="term" value="P:intracellular protein transport"/>
    <property type="evidence" value="ECO:0007669"/>
    <property type="project" value="InterPro"/>
</dbReference>
<evidence type="ECO:0000256" key="8">
    <source>
        <dbReference type="ARBA" id="ARBA00023010"/>
    </source>
</evidence>
<dbReference type="PANTHER" id="PTHR13509">
    <property type="entry name" value="SEC61 SUBUNIT BETA"/>
    <property type="match status" value="1"/>
</dbReference>
<keyword evidence="4 10" id="KW-0812">Transmembrane</keyword>
<comment type="similarity">
    <text evidence="2">Belongs to the SEC61-beta family.</text>
</comment>
<keyword evidence="12" id="KW-1185">Reference proteome</keyword>
<evidence type="ECO:0000313" key="11">
    <source>
        <dbReference type="EMBL" id="TYI90577.1"/>
    </source>
</evidence>
<dbReference type="InterPro" id="IPR030671">
    <property type="entry name" value="Sec61-beta/Sbh"/>
</dbReference>
<keyword evidence="9 10" id="KW-0472">Membrane</keyword>
<evidence type="ECO:0000256" key="6">
    <source>
        <dbReference type="ARBA" id="ARBA00022927"/>
    </source>
</evidence>
<feature type="transmembrane region" description="Helical" evidence="10">
    <location>
        <begin position="56"/>
        <end position="78"/>
    </location>
</feature>
<organism evidence="11 12">
    <name type="scientific">Gossypium mustelinum</name>
    <name type="common">Cotton</name>
    <name type="synonym">Gossypium caicoense</name>
    <dbReference type="NCBI Taxonomy" id="34275"/>
    <lineage>
        <taxon>Eukaryota</taxon>
        <taxon>Viridiplantae</taxon>
        <taxon>Streptophyta</taxon>
        <taxon>Embryophyta</taxon>
        <taxon>Tracheophyta</taxon>
        <taxon>Spermatophyta</taxon>
        <taxon>Magnoliopsida</taxon>
        <taxon>eudicotyledons</taxon>
        <taxon>Gunneridae</taxon>
        <taxon>Pentapetalae</taxon>
        <taxon>rosids</taxon>
        <taxon>malvids</taxon>
        <taxon>Malvales</taxon>
        <taxon>Malvaceae</taxon>
        <taxon>Malvoideae</taxon>
        <taxon>Gossypium</taxon>
    </lineage>
</organism>